<dbReference type="Gene3D" id="3.30.360.10">
    <property type="entry name" value="Dihydrodipicolinate Reductase, domain 2"/>
    <property type="match status" value="1"/>
</dbReference>
<keyword evidence="1 4" id="KW-0560">Oxidoreductase</keyword>
<reference evidence="4 5" key="1">
    <citation type="submission" date="2018-06" db="EMBL/GenBank/DDBJ databases">
        <authorList>
            <consortium name="Pathogen Informatics"/>
            <person name="Doyle S."/>
        </authorList>
    </citation>
    <scope>NUCLEOTIDE SEQUENCE [LARGE SCALE GENOMIC DNA]</scope>
    <source>
        <strain evidence="4 5">NCTC4824</strain>
    </source>
</reference>
<dbReference type="SUPFAM" id="SSF55347">
    <property type="entry name" value="Glyceraldehyde-3-phosphate dehydrogenase-like, C-terminal domain"/>
    <property type="match status" value="1"/>
</dbReference>
<dbReference type="KEGG" id="blen:NCTC4824_04073"/>
<dbReference type="Pfam" id="PF01408">
    <property type="entry name" value="GFO_IDH_MocA"/>
    <property type="match status" value="1"/>
</dbReference>
<dbReference type="Pfam" id="PF22725">
    <property type="entry name" value="GFO_IDH_MocA_C3"/>
    <property type="match status" value="1"/>
</dbReference>
<dbReference type="GO" id="GO:0016491">
    <property type="term" value="F:oxidoreductase activity"/>
    <property type="evidence" value="ECO:0007669"/>
    <property type="project" value="UniProtKB-KW"/>
</dbReference>
<dbReference type="AlphaFoldDB" id="A0A2X4WH61"/>
<dbReference type="Proteomes" id="UP000249134">
    <property type="component" value="Chromosome 1"/>
</dbReference>
<dbReference type="SUPFAM" id="SSF51735">
    <property type="entry name" value="NAD(P)-binding Rossmann-fold domains"/>
    <property type="match status" value="1"/>
</dbReference>
<protein>
    <submittedName>
        <fullName evidence="4">Dehydrogenase</fullName>
        <ecNumber evidence="4">1.-.-.-</ecNumber>
    </submittedName>
</protein>
<dbReference type="EC" id="1.-.-.-" evidence="4"/>
<evidence type="ECO:0000313" key="4">
    <source>
        <dbReference type="EMBL" id="SQI63386.1"/>
    </source>
</evidence>
<dbReference type="PANTHER" id="PTHR43818">
    <property type="entry name" value="BCDNA.GH03377"/>
    <property type="match status" value="1"/>
</dbReference>
<feature type="domain" description="GFO/IDH/MocA-like oxidoreductase" evidence="3">
    <location>
        <begin position="132"/>
        <end position="267"/>
    </location>
</feature>
<sequence length="369" mass="40698">MRKVKVGFIGCGHISEVYLRNCTEVFDILEVVAVADMFPEMAKKRAQQFGIPNVFTVDELLADQEIEIVINLTSPKAHTEVNMKILKAGKHVYTEKPFALSLEDADQVLSLAKEKGLRIGSAPDTFLGGQLQTCRKIIDDGWIGTVYAANGSILMGHAWNGMHPNIHSFMEFGWDPLYDMAPYWLTAMVHLLGPARRVSGSVGQVRKEFHIGNMKSPHYGQTIPVTAPMNVTAIIDFDGGSTAHLLAAKESFGYSPRMEVYGTEGILYIEDPNFFGGTVRIRQSNGKEQEFPYSHGYLEDSRGLGIADMATAIVTGRPHRASGELARHVLDISHAILKSANTDRHILITAPCKQPSPLPLGLKFNQLDH</sequence>
<accession>A0A2X4WH61</accession>
<name>A0A2X4WH61_LEDLE</name>
<dbReference type="STRING" id="1348624.GCA_001591545_04001"/>
<proteinExistence type="predicted"/>
<evidence type="ECO:0000259" key="2">
    <source>
        <dbReference type="Pfam" id="PF01408"/>
    </source>
</evidence>
<dbReference type="InterPro" id="IPR055170">
    <property type="entry name" value="GFO_IDH_MocA-like_dom"/>
</dbReference>
<dbReference type="Gene3D" id="3.40.50.720">
    <property type="entry name" value="NAD(P)-binding Rossmann-like Domain"/>
    <property type="match status" value="1"/>
</dbReference>
<evidence type="ECO:0000256" key="1">
    <source>
        <dbReference type="ARBA" id="ARBA00023002"/>
    </source>
</evidence>
<evidence type="ECO:0000313" key="5">
    <source>
        <dbReference type="Proteomes" id="UP000249134"/>
    </source>
</evidence>
<dbReference type="RefSeq" id="WP_066146545.1">
    <property type="nucleotide sequence ID" value="NZ_CBCSGM010000004.1"/>
</dbReference>
<dbReference type="GO" id="GO:0000166">
    <property type="term" value="F:nucleotide binding"/>
    <property type="evidence" value="ECO:0007669"/>
    <property type="project" value="InterPro"/>
</dbReference>
<dbReference type="EMBL" id="LS483476">
    <property type="protein sequence ID" value="SQI63386.1"/>
    <property type="molecule type" value="Genomic_DNA"/>
</dbReference>
<dbReference type="InterPro" id="IPR000683">
    <property type="entry name" value="Gfo/Idh/MocA-like_OxRdtase_N"/>
</dbReference>
<gene>
    <name evidence="4" type="primary">yvaA_5</name>
    <name evidence="4" type="ORF">NCTC4824_04073</name>
</gene>
<keyword evidence="5" id="KW-1185">Reference proteome</keyword>
<dbReference type="PANTHER" id="PTHR43818:SF11">
    <property type="entry name" value="BCDNA.GH03377"/>
    <property type="match status" value="1"/>
</dbReference>
<dbReference type="InterPro" id="IPR050463">
    <property type="entry name" value="Gfo/Idh/MocA_oxidrdct_glycsds"/>
</dbReference>
<feature type="domain" description="Gfo/Idh/MocA-like oxidoreductase N-terminal" evidence="2">
    <location>
        <begin position="4"/>
        <end position="119"/>
    </location>
</feature>
<dbReference type="InterPro" id="IPR036291">
    <property type="entry name" value="NAD(P)-bd_dom_sf"/>
</dbReference>
<evidence type="ECO:0000259" key="3">
    <source>
        <dbReference type="Pfam" id="PF22725"/>
    </source>
</evidence>
<organism evidence="4 5">
    <name type="scientific">Lederbergia lenta</name>
    <name type="common">Bacillus lentus</name>
    <dbReference type="NCBI Taxonomy" id="1467"/>
    <lineage>
        <taxon>Bacteria</taxon>
        <taxon>Bacillati</taxon>
        <taxon>Bacillota</taxon>
        <taxon>Bacilli</taxon>
        <taxon>Bacillales</taxon>
        <taxon>Bacillaceae</taxon>
        <taxon>Lederbergia</taxon>
    </lineage>
</organism>